<feature type="region of interest" description="Disordered" evidence="1">
    <location>
        <begin position="1"/>
        <end position="23"/>
    </location>
</feature>
<evidence type="ECO:0000256" key="2">
    <source>
        <dbReference type="SAM" id="Phobius"/>
    </source>
</evidence>
<dbReference type="RefSeq" id="WP_273602316.1">
    <property type="nucleotide sequence ID" value="NZ_JAQQXT010000019.1"/>
</dbReference>
<dbReference type="EMBL" id="JAQQXT010000019">
    <property type="protein sequence ID" value="MDC8774294.1"/>
    <property type="molecule type" value="Genomic_DNA"/>
</dbReference>
<evidence type="ECO:0000256" key="1">
    <source>
        <dbReference type="SAM" id="MobiDB-lite"/>
    </source>
</evidence>
<evidence type="ECO:0008006" key="5">
    <source>
        <dbReference type="Google" id="ProtNLM"/>
    </source>
</evidence>
<gene>
    <name evidence="3" type="ORF">PRZ03_22245</name>
</gene>
<keyword evidence="2" id="KW-0812">Transmembrane</keyword>
<organism evidence="3 4">
    <name type="scientific">Roseateles albus</name>
    <dbReference type="NCBI Taxonomy" id="2987525"/>
    <lineage>
        <taxon>Bacteria</taxon>
        <taxon>Pseudomonadati</taxon>
        <taxon>Pseudomonadota</taxon>
        <taxon>Betaproteobacteria</taxon>
        <taxon>Burkholderiales</taxon>
        <taxon>Sphaerotilaceae</taxon>
        <taxon>Roseateles</taxon>
    </lineage>
</organism>
<accession>A0ABT5KK25</accession>
<reference evidence="3 4" key="1">
    <citation type="submission" date="2022-10" db="EMBL/GenBank/DDBJ databases">
        <title>Paucibacter sp. hw1 Genome sequencing.</title>
        <authorList>
            <person name="Park S."/>
        </authorList>
    </citation>
    <scope>NUCLEOTIDE SEQUENCE [LARGE SCALE GENOMIC DNA]</scope>
    <source>
        <strain evidence="4">hw1</strain>
    </source>
</reference>
<evidence type="ECO:0000313" key="4">
    <source>
        <dbReference type="Proteomes" id="UP001221189"/>
    </source>
</evidence>
<evidence type="ECO:0000313" key="3">
    <source>
        <dbReference type="EMBL" id="MDC8774294.1"/>
    </source>
</evidence>
<keyword evidence="4" id="KW-1185">Reference proteome</keyword>
<proteinExistence type="predicted"/>
<comment type="caution">
    <text evidence="3">The sequence shown here is derived from an EMBL/GenBank/DDBJ whole genome shotgun (WGS) entry which is preliminary data.</text>
</comment>
<keyword evidence="2" id="KW-0472">Membrane</keyword>
<feature type="transmembrane region" description="Helical" evidence="2">
    <location>
        <begin position="117"/>
        <end position="137"/>
    </location>
</feature>
<keyword evidence="2" id="KW-1133">Transmembrane helix</keyword>
<dbReference type="Proteomes" id="UP001221189">
    <property type="component" value="Unassembled WGS sequence"/>
</dbReference>
<sequence>MSAEALKSVEPQALPPGGGQGGNTLELYLGDTRQLFNSMDPAPFHKRDLDPKAADYIVDWARELPPAQTLSLLVHLGQRSGDADDAQMLRGAIHDYFARRAVTTRKKVRQLLRTGRISLLIGLVFMALMMVLGEAAYTHFKHIGYATLLKESLVIGGWVALWRPAEIFLHEWWPMLAEARLFDRISRIQVQLKSEPIGEGKAMEAGLA</sequence>
<name>A0ABT5KK25_9BURK</name>
<protein>
    <recommendedName>
        <fullName evidence="5">DUF2868 domain-containing protein</fullName>
    </recommendedName>
</protein>